<dbReference type="Proteomes" id="UP000076532">
    <property type="component" value="Unassembled WGS sequence"/>
</dbReference>
<feature type="compositionally biased region" description="Low complexity" evidence="1">
    <location>
        <begin position="265"/>
        <end position="315"/>
    </location>
</feature>
<evidence type="ECO:0000313" key="2">
    <source>
        <dbReference type="EMBL" id="KZP26822.1"/>
    </source>
</evidence>
<accession>A0A166Q6V8</accession>
<gene>
    <name evidence="2" type="ORF">FIBSPDRAFT_1040566</name>
</gene>
<dbReference type="AlphaFoldDB" id="A0A166Q6V8"/>
<feature type="compositionally biased region" description="Polar residues" evidence="1">
    <location>
        <begin position="106"/>
        <end position="123"/>
    </location>
</feature>
<keyword evidence="3" id="KW-1185">Reference proteome</keyword>
<dbReference type="EMBL" id="KV417512">
    <property type="protein sequence ID" value="KZP26822.1"/>
    <property type="molecule type" value="Genomic_DNA"/>
</dbReference>
<name>A0A166Q6V8_9AGAM</name>
<sequence length="364" mass="39690">MSFARVAYPPPPPTHNDLSSDERNNLIRSTKKLGKVLGSTPNVLDVRPTEGHTGRPSLTIVTSSNFTSPIQIIGTGLEHNRPSHPRRSASVSSTSTTMSDESNDTRFSLSSGRSDTESLTSAESWRPRKVVRKPPPSYQQTRSPSPASIKPLLETIPASPPFDTVPEDEAVGGHKRSISFASFGPPRPLSEDESAEFEIPSDASIRLSKMERVRRKLGDGVPVELVFPDEESAPEELQGQEGLPPIEETRRWTQRERSRRKSVDAHALSSSPSSSAVVSRPASMSRASPSATSALSRSDSMVSKSSKSSKSTTNESKIKSGFSLQRPLFAVVAPDDYITGCFEFSLRKHRAAYIKEFGKQSALE</sequence>
<feature type="compositionally biased region" description="Low complexity" evidence="1">
    <location>
        <begin position="88"/>
        <end position="100"/>
    </location>
</feature>
<protein>
    <submittedName>
        <fullName evidence="2">Uncharacterized protein</fullName>
    </submittedName>
</protein>
<evidence type="ECO:0000256" key="1">
    <source>
        <dbReference type="SAM" id="MobiDB-lite"/>
    </source>
</evidence>
<evidence type="ECO:0000313" key="3">
    <source>
        <dbReference type="Proteomes" id="UP000076532"/>
    </source>
</evidence>
<reference evidence="2 3" key="1">
    <citation type="journal article" date="2016" name="Mol. Biol. Evol.">
        <title>Comparative Genomics of Early-Diverging Mushroom-Forming Fungi Provides Insights into the Origins of Lignocellulose Decay Capabilities.</title>
        <authorList>
            <person name="Nagy L.G."/>
            <person name="Riley R."/>
            <person name="Tritt A."/>
            <person name="Adam C."/>
            <person name="Daum C."/>
            <person name="Floudas D."/>
            <person name="Sun H."/>
            <person name="Yadav J.S."/>
            <person name="Pangilinan J."/>
            <person name="Larsson K.H."/>
            <person name="Matsuura K."/>
            <person name="Barry K."/>
            <person name="Labutti K."/>
            <person name="Kuo R."/>
            <person name="Ohm R.A."/>
            <person name="Bhattacharya S.S."/>
            <person name="Shirouzu T."/>
            <person name="Yoshinaga Y."/>
            <person name="Martin F.M."/>
            <person name="Grigoriev I.V."/>
            <person name="Hibbett D.S."/>
        </authorList>
    </citation>
    <scope>NUCLEOTIDE SEQUENCE [LARGE SCALE GENOMIC DNA]</scope>
    <source>
        <strain evidence="2 3">CBS 109695</strain>
    </source>
</reference>
<feature type="region of interest" description="Disordered" evidence="1">
    <location>
        <begin position="225"/>
        <end position="318"/>
    </location>
</feature>
<feature type="region of interest" description="Disordered" evidence="1">
    <location>
        <begin position="1"/>
        <end position="63"/>
    </location>
</feature>
<dbReference type="OrthoDB" id="3215907at2759"/>
<feature type="compositionally biased region" description="Basic and acidic residues" evidence="1">
    <location>
        <begin position="247"/>
        <end position="264"/>
    </location>
</feature>
<proteinExistence type="predicted"/>
<feature type="region of interest" description="Disordered" evidence="1">
    <location>
        <begin position="75"/>
        <end position="171"/>
    </location>
</feature>
<organism evidence="2 3">
    <name type="scientific">Athelia psychrophila</name>
    <dbReference type="NCBI Taxonomy" id="1759441"/>
    <lineage>
        <taxon>Eukaryota</taxon>
        <taxon>Fungi</taxon>
        <taxon>Dikarya</taxon>
        <taxon>Basidiomycota</taxon>
        <taxon>Agaricomycotina</taxon>
        <taxon>Agaricomycetes</taxon>
        <taxon>Agaricomycetidae</taxon>
        <taxon>Atheliales</taxon>
        <taxon>Atheliaceae</taxon>
        <taxon>Athelia</taxon>
    </lineage>
</organism>